<dbReference type="HOGENOM" id="CLU_556868_0_0_1"/>
<dbReference type="VEuPathDB" id="FungiDB:SCHCODRAFT_02662871"/>
<dbReference type="PROSITE" id="PS50158">
    <property type="entry name" value="ZF_CCHC"/>
    <property type="match status" value="1"/>
</dbReference>
<evidence type="ECO:0000259" key="7">
    <source>
        <dbReference type="PROSITE" id="PS50158"/>
    </source>
</evidence>
<dbReference type="Gene3D" id="4.10.60.10">
    <property type="entry name" value="Zinc finger, CCHC-type"/>
    <property type="match status" value="1"/>
</dbReference>
<dbReference type="GeneID" id="9585079"/>
<feature type="region of interest" description="Disordered" evidence="5">
    <location>
        <begin position="1"/>
        <end position="83"/>
    </location>
</feature>
<dbReference type="SMART" id="SM00343">
    <property type="entry name" value="ZnF_C2HC"/>
    <property type="match status" value="1"/>
</dbReference>
<dbReference type="GO" id="GO:0006397">
    <property type="term" value="P:mRNA processing"/>
    <property type="evidence" value="ECO:0007669"/>
    <property type="project" value="UniProtKB-KW"/>
</dbReference>
<evidence type="ECO:0000256" key="5">
    <source>
        <dbReference type="SAM" id="MobiDB-lite"/>
    </source>
</evidence>
<feature type="domain" description="RRM" evidence="6">
    <location>
        <begin position="77"/>
        <end position="147"/>
    </location>
</feature>
<feature type="non-terminal residue" evidence="8">
    <location>
        <position position="490"/>
    </location>
</feature>
<dbReference type="RefSeq" id="XP_003037447.1">
    <property type="nucleotide sequence ID" value="XM_003037401.1"/>
</dbReference>
<dbReference type="GO" id="GO:0005634">
    <property type="term" value="C:nucleus"/>
    <property type="evidence" value="ECO:0007669"/>
    <property type="project" value="TreeGrafter"/>
</dbReference>
<evidence type="ECO:0000313" key="8">
    <source>
        <dbReference type="EMBL" id="EFJ02545.1"/>
    </source>
</evidence>
<feature type="domain" description="CCHC-type" evidence="7">
    <location>
        <begin position="160"/>
        <end position="174"/>
    </location>
</feature>
<gene>
    <name evidence="8" type="ORF">SCHCODRAFT_104251</name>
</gene>
<dbReference type="SUPFAM" id="SSF54928">
    <property type="entry name" value="RNA-binding domain, RBD"/>
    <property type="match status" value="1"/>
</dbReference>
<keyword evidence="9" id="KW-1185">Reference proteome</keyword>
<dbReference type="Pfam" id="PF00076">
    <property type="entry name" value="RRM_1"/>
    <property type="match status" value="1"/>
</dbReference>
<dbReference type="AlphaFoldDB" id="D8PRU7"/>
<dbReference type="SMART" id="SM00360">
    <property type="entry name" value="RRM"/>
    <property type="match status" value="1"/>
</dbReference>
<feature type="compositionally biased region" description="Basic and acidic residues" evidence="5">
    <location>
        <begin position="308"/>
        <end position="325"/>
    </location>
</feature>
<reference evidence="8 9" key="1">
    <citation type="journal article" date="2010" name="Nat. Biotechnol.">
        <title>Genome sequence of the model mushroom Schizophyllum commune.</title>
        <authorList>
            <person name="Ohm R.A."/>
            <person name="de Jong J.F."/>
            <person name="Lugones L.G."/>
            <person name="Aerts A."/>
            <person name="Kothe E."/>
            <person name="Stajich J.E."/>
            <person name="de Vries R.P."/>
            <person name="Record E."/>
            <person name="Levasseur A."/>
            <person name="Baker S.E."/>
            <person name="Bartholomew K.A."/>
            <person name="Coutinho P.M."/>
            <person name="Erdmann S."/>
            <person name="Fowler T.J."/>
            <person name="Gathman A.C."/>
            <person name="Lombard V."/>
            <person name="Henrissat B."/>
            <person name="Knabe N."/>
            <person name="Kuees U."/>
            <person name="Lilly W.W."/>
            <person name="Lindquist E."/>
            <person name="Lucas S."/>
            <person name="Magnuson J.K."/>
            <person name="Piumi F."/>
            <person name="Raudaskoski M."/>
            <person name="Salamov A."/>
            <person name="Schmutz J."/>
            <person name="Schwarze F.W.M.R."/>
            <person name="vanKuyk P.A."/>
            <person name="Horton J.S."/>
            <person name="Grigoriev I.V."/>
            <person name="Woesten H.A.B."/>
        </authorList>
    </citation>
    <scope>NUCLEOTIDE SEQUENCE [LARGE SCALE GENOMIC DNA]</scope>
    <source>
        <strain evidence="9">H4-8 / FGSC 9210</strain>
    </source>
</reference>
<dbReference type="InterPro" id="IPR035979">
    <property type="entry name" value="RBD_domain_sf"/>
</dbReference>
<evidence type="ECO:0000256" key="2">
    <source>
        <dbReference type="ARBA" id="ARBA00022884"/>
    </source>
</evidence>
<dbReference type="PROSITE" id="PS50102">
    <property type="entry name" value="RRM"/>
    <property type="match status" value="1"/>
</dbReference>
<organism evidence="9">
    <name type="scientific">Schizophyllum commune (strain H4-8 / FGSC 9210)</name>
    <name type="common">Split gill fungus</name>
    <dbReference type="NCBI Taxonomy" id="578458"/>
    <lineage>
        <taxon>Eukaryota</taxon>
        <taxon>Fungi</taxon>
        <taxon>Dikarya</taxon>
        <taxon>Basidiomycota</taxon>
        <taxon>Agaricomycotina</taxon>
        <taxon>Agaricomycetes</taxon>
        <taxon>Agaricomycetidae</taxon>
        <taxon>Agaricales</taxon>
        <taxon>Schizophyllaceae</taxon>
        <taxon>Schizophyllum</taxon>
    </lineage>
</organism>
<keyword evidence="3" id="KW-0862">Zinc</keyword>
<evidence type="ECO:0000256" key="4">
    <source>
        <dbReference type="PROSITE-ProRule" id="PRU00176"/>
    </source>
</evidence>
<dbReference type="InterPro" id="IPR001878">
    <property type="entry name" value="Znf_CCHC"/>
</dbReference>
<dbReference type="OMA" id="FRMAGNI"/>
<dbReference type="InterPro" id="IPR036875">
    <property type="entry name" value="Znf_CCHC_sf"/>
</dbReference>
<dbReference type="InterPro" id="IPR050374">
    <property type="entry name" value="RRT5_SRSF_SR"/>
</dbReference>
<keyword evidence="1" id="KW-0507">mRNA processing</keyword>
<sequence>MAASPTTAQQQATLSEAYGDQDGPPTSDSQSAAQPLGDDLRGDRDRDADNGNNDYARSDVGDSVKAENTRLGKPNPNKVYIGGLPESTRTEDLKNCFGKLGAIVNIELKIGYGFVEFDNPEAAIESVNKYHEGYFMGNKIRVEISKGGSKSRHAMDPGSCFRCGVPGHWARECPTYPGPPPGRRVDPIDRVRDRDPRDRDYPPPPPREYRRPVTPPYPPPREYRDYPPMPPRRDYDDYARRPPPVDYRDPRYPPPPVDYRYAPPPPVDPYRGYPPPPVADRGDRRMGPVDPRYAATPMATPRARTPPRYRDDYERPPPRDYEPRRGRPVTPPVPAAGRYDYAAPPPRNGGYRFASPSALVPHSSDNIIDVVLKARPLPALPLTTPTAVAMLSLGTLAATTLLAAWPRTAIGVEAIIKFAVISSSATSGPALANSGLAQTNSGHALTDHVLALANESVSGDLRENNLLNTHHLRAPNTHHLCAPSYLRAPC</sequence>
<dbReference type="eggNOG" id="KOG0109">
    <property type="taxonomic scope" value="Eukaryota"/>
</dbReference>
<dbReference type="Proteomes" id="UP000007431">
    <property type="component" value="Unassembled WGS sequence"/>
</dbReference>
<dbReference type="Gene3D" id="3.30.70.330">
    <property type="match status" value="1"/>
</dbReference>
<dbReference type="OrthoDB" id="1099063at2759"/>
<dbReference type="GO" id="GO:0003729">
    <property type="term" value="F:mRNA binding"/>
    <property type="evidence" value="ECO:0007669"/>
    <property type="project" value="TreeGrafter"/>
</dbReference>
<keyword evidence="3" id="KW-0479">Metal-binding</keyword>
<dbReference type="EMBL" id="GL377302">
    <property type="protein sequence ID" value="EFJ02545.1"/>
    <property type="molecule type" value="Genomic_DNA"/>
</dbReference>
<feature type="compositionally biased region" description="Basic and acidic residues" evidence="5">
    <location>
        <begin position="56"/>
        <end position="70"/>
    </location>
</feature>
<feature type="compositionally biased region" description="Basic and acidic residues" evidence="5">
    <location>
        <begin position="221"/>
        <end position="240"/>
    </location>
</feature>
<dbReference type="GO" id="GO:0008270">
    <property type="term" value="F:zinc ion binding"/>
    <property type="evidence" value="ECO:0007669"/>
    <property type="project" value="UniProtKB-KW"/>
</dbReference>
<dbReference type="PANTHER" id="PTHR23003">
    <property type="entry name" value="RNA RECOGNITION MOTIF RRM DOMAIN CONTAINING PROTEIN"/>
    <property type="match status" value="1"/>
</dbReference>
<evidence type="ECO:0000259" key="6">
    <source>
        <dbReference type="PROSITE" id="PS50102"/>
    </source>
</evidence>
<keyword evidence="2 4" id="KW-0694">RNA-binding</keyword>
<feature type="compositionally biased region" description="Basic and acidic residues" evidence="5">
    <location>
        <begin position="183"/>
        <end position="211"/>
    </location>
</feature>
<feature type="compositionally biased region" description="Pro residues" evidence="5">
    <location>
        <begin position="252"/>
        <end position="278"/>
    </location>
</feature>
<keyword evidence="3" id="KW-0863">Zinc-finger</keyword>
<evidence type="ECO:0000256" key="1">
    <source>
        <dbReference type="ARBA" id="ARBA00022664"/>
    </source>
</evidence>
<evidence type="ECO:0000313" key="9">
    <source>
        <dbReference type="Proteomes" id="UP000007431"/>
    </source>
</evidence>
<dbReference type="CDD" id="cd00590">
    <property type="entry name" value="RRM_SF"/>
    <property type="match status" value="1"/>
</dbReference>
<feature type="region of interest" description="Disordered" evidence="5">
    <location>
        <begin position="172"/>
        <end position="339"/>
    </location>
</feature>
<feature type="compositionally biased region" description="Polar residues" evidence="5">
    <location>
        <begin position="24"/>
        <end position="33"/>
    </location>
</feature>
<dbReference type="KEGG" id="scm:SCHCO_02662871"/>
<proteinExistence type="predicted"/>
<dbReference type="InParanoid" id="D8PRU7"/>
<feature type="compositionally biased region" description="Low complexity" evidence="5">
    <location>
        <begin position="1"/>
        <end position="13"/>
    </location>
</feature>
<evidence type="ECO:0008006" key="10">
    <source>
        <dbReference type="Google" id="ProtNLM"/>
    </source>
</evidence>
<feature type="compositionally biased region" description="Basic and acidic residues" evidence="5">
    <location>
        <begin position="38"/>
        <end position="49"/>
    </location>
</feature>
<feature type="compositionally biased region" description="Low complexity" evidence="5">
    <location>
        <begin position="291"/>
        <end position="303"/>
    </location>
</feature>
<dbReference type="Pfam" id="PF00098">
    <property type="entry name" value="zf-CCHC"/>
    <property type="match status" value="1"/>
</dbReference>
<dbReference type="InterPro" id="IPR000504">
    <property type="entry name" value="RRM_dom"/>
</dbReference>
<dbReference type="GO" id="GO:0005737">
    <property type="term" value="C:cytoplasm"/>
    <property type="evidence" value="ECO:0007669"/>
    <property type="project" value="TreeGrafter"/>
</dbReference>
<dbReference type="InterPro" id="IPR012677">
    <property type="entry name" value="Nucleotide-bd_a/b_plait_sf"/>
</dbReference>
<protein>
    <recommendedName>
        <fullName evidence="10">RNA-binding domain-containing protein</fullName>
    </recommendedName>
</protein>
<evidence type="ECO:0000256" key="3">
    <source>
        <dbReference type="PROSITE-ProRule" id="PRU00047"/>
    </source>
</evidence>
<name>D8PRU7_SCHCM</name>
<dbReference type="SUPFAM" id="SSF57756">
    <property type="entry name" value="Retrovirus zinc finger-like domains"/>
    <property type="match status" value="1"/>
</dbReference>
<accession>D8PRU7</accession>